<dbReference type="PANTHER" id="PTHR48051:SF54">
    <property type="entry name" value="LEUCINE-RICH REPEAT-CONTAINING PROTEIN"/>
    <property type="match status" value="1"/>
</dbReference>
<proteinExistence type="predicted"/>
<accession>A0A0R3WTF0</accession>
<dbReference type="SUPFAM" id="SSF52058">
    <property type="entry name" value="L domain-like"/>
    <property type="match status" value="1"/>
</dbReference>
<keyword evidence="4" id="KW-1185">Reference proteome</keyword>
<gene>
    <name evidence="3" type="ORF">TTAC_LOCUS4025</name>
</gene>
<organism evidence="5">
    <name type="scientific">Hydatigena taeniaeformis</name>
    <name type="common">Feline tapeworm</name>
    <name type="synonym">Taenia taeniaeformis</name>
    <dbReference type="NCBI Taxonomy" id="6205"/>
    <lineage>
        <taxon>Eukaryota</taxon>
        <taxon>Metazoa</taxon>
        <taxon>Spiralia</taxon>
        <taxon>Lophotrochozoa</taxon>
        <taxon>Platyhelminthes</taxon>
        <taxon>Cestoda</taxon>
        <taxon>Eucestoda</taxon>
        <taxon>Cyclophyllidea</taxon>
        <taxon>Taeniidae</taxon>
        <taxon>Hydatigera</taxon>
    </lineage>
</organism>
<evidence type="ECO:0000313" key="4">
    <source>
        <dbReference type="Proteomes" id="UP000274429"/>
    </source>
</evidence>
<evidence type="ECO:0000256" key="2">
    <source>
        <dbReference type="ARBA" id="ARBA00022737"/>
    </source>
</evidence>
<keyword evidence="1" id="KW-0433">Leucine-rich repeat</keyword>
<sequence>MDHNHITKIPFGIFSRASNLAKLNMKNNQLAALPPVAAMVMVSELVSFMCYHMCTGGEWSGDENCFADVKTWTSLVELNLGTNQLTKLPEDIDHLVNLEVLILSNNMLKRVPPSIQELRKLRVLDLEGNHLDCLPTEIVSHGGGWSRKLQVGDQVHVVIYRVSVSTSSTVNQRRREQHFDHGFVVVYPMLEVNCLYYTFRRRCEECR</sequence>
<dbReference type="AlphaFoldDB" id="A0A0R3WTF0"/>
<dbReference type="STRING" id="6205.A0A0R3WTF0"/>
<dbReference type="Proteomes" id="UP000274429">
    <property type="component" value="Unassembled WGS sequence"/>
</dbReference>
<keyword evidence="2" id="KW-0677">Repeat</keyword>
<name>A0A0R3WTF0_HYDTA</name>
<dbReference type="Pfam" id="PF13855">
    <property type="entry name" value="LRR_8"/>
    <property type="match status" value="1"/>
</dbReference>
<dbReference type="OrthoDB" id="1060944at2759"/>
<evidence type="ECO:0000313" key="3">
    <source>
        <dbReference type="EMBL" id="VDM24007.1"/>
    </source>
</evidence>
<reference evidence="3 4" key="2">
    <citation type="submission" date="2018-11" db="EMBL/GenBank/DDBJ databases">
        <authorList>
            <consortium name="Pathogen Informatics"/>
        </authorList>
    </citation>
    <scope>NUCLEOTIDE SEQUENCE [LARGE SCALE GENOMIC DNA]</scope>
</reference>
<dbReference type="InterPro" id="IPR032675">
    <property type="entry name" value="LRR_dom_sf"/>
</dbReference>
<dbReference type="PROSITE" id="PS51450">
    <property type="entry name" value="LRR"/>
    <property type="match status" value="2"/>
</dbReference>
<protein>
    <submittedName>
        <fullName evidence="5">Leucine-rich repeat-containing protein 40</fullName>
    </submittedName>
</protein>
<evidence type="ECO:0000256" key="1">
    <source>
        <dbReference type="ARBA" id="ARBA00022614"/>
    </source>
</evidence>
<dbReference type="WBParaSite" id="TTAC_0000404001-mRNA-1">
    <property type="protein sequence ID" value="TTAC_0000404001-mRNA-1"/>
    <property type="gene ID" value="TTAC_0000404001"/>
</dbReference>
<dbReference type="InterPro" id="IPR003591">
    <property type="entry name" value="Leu-rich_rpt_typical-subtyp"/>
</dbReference>
<reference evidence="5" key="1">
    <citation type="submission" date="2017-02" db="UniProtKB">
        <authorList>
            <consortium name="WormBaseParasite"/>
        </authorList>
    </citation>
    <scope>IDENTIFICATION</scope>
</reference>
<dbReference type="InterPro" id="IPR001611">
    <property type="entry name" value="Leu-rich_rpt"/>
</dbReference>
<dbReference type="PANTHER" id="PTHR48051">
    <property type="match status" value="1"/>
</dbReference>
<dbReference type="EMBL" id="UYWX01003506">
    <property type="protein sequence ID" value="VDM24007.1"/>
    <property type="molecule type" value="Genomic_DNA"/>
</dbReference>
<dbReference type="SMART" id="SM00369">
    <property type="entry name" value="LRR_TYP"/>
    <property type="match status" value="4"/>
</dbReference>
<evidence type="ECO:0000313" key="5">
    <source>
        <dbReference type="WBParaSite" id="TTAC_0000404001-mRNA-1"/>
    </source>
</evidence>
<dbReference type="InterPro" id="IPR050216">
    <property type="entry name" value="LRR_domain-containing"/>
</dbReference>
<dbReference type="Gene3D" id="3.80.10.10">
    <property type="entry name" value="Ribonuclease Inhibitor"/>
    <property type="match status" value="2"/>
</dbReference>
<dbReference type="GO" id="GO:0005737">
    <property type="term" value="C:cytoplasm"/>
    <property type="evidence" value="ECO:0007669"/>
    <property type="project" value="TreeGrafter"/>
</dbReference>